<sequence length="171" mass="19430">MAADIILIVGSTGAGKTTYARRLADELGGVRFSIDEWMMTLFWADSPQPIEFQWTIERVRRCEEQIMATARQLVARGVPALLDLGFTTKEHRDRFRAFAAEAGLNAAVHFIDVPADERWFRVNRRNQQRGETYAMQVDRQMFDFMDAMWEPPLEAEWSAGGGLRIDGSGSI</sequence>
<dbReference type="AlphaFoldDB" id="A0A5B8S2R7"/>
<proteinExistence type="predicted"/>
<dbReference type="OrthoDB" id="2639622at2"/>
<dbReference type="Proteomes" id="UP000321172">
    <property type="component" value="Chromosome"/>
</dbReference>
<evidence type="ECO:0000313" key="1">
    <source>
        <dbReference type="EMBL" id="QEA15751.1"/>
    </source>
</evidence>
<keyword evidence="1" id="KW-0067">ATP-binding</keyword>
<organism evidence="1 2">
    <name type="scientific">Novosphingobium ginsenosidimutans</name>
    <dbReference type="NCBI Taxonomy" id="1176536"/>
    <lineage>
        <taxon>Bacteria</taxon>
        <taxon>Pseudomonadati</taxon>
        <taxon>Pseudomonadota</taxon>
        <taxon>Alphaproteobacteria</taxon>
        <taxon>Sphingomonadales</taxon>
        <taxon>Sphingomonadaceae</taxon>
        <taxon>Novosphingobium</taxon>
    </lineage>
</organism>
<dbReference type="KEGG" id="ngf:FRF71_06140"/>
<name>A0A5B8S2R7_9SPHN</name>
<dbReference type="Gene3D" id="3.40.50.300">
    <property type="entry name" value="P-loop containing nucleotide triphosphate hydrolases"/>
    <property type="match status" value="1"/>
</dbReference>
<keyword evidence="2" id="KW-1185">Reference proteome</keyword>
<dbReference type="GO" id="GO:0005524">
    <property type="term" value="F:ATP binding"/>
    <property type="evidence" value="ECO:0007669"/>
    <property type="project" value="UniProtKB-KW"/>
</dbReference>
<dbReference type="RefSeq" id="WP_147089729.1">
    <property type="nucleotide sequence ID" value="NZ_BAABJD010000001.1"/>
</dbReference>
<accession>A0A5B8S2R7</accession>
<evidence type="ECO:0000313" key="2">
    <source>
        <dbReference type="Proteomes" id="UP000321172"/>
    </source>
</evidence>
<protein>
    <submittedName>
        <fullName evidence="1">ATP-binding protein</fullName>
    </submittedName>
</protein>
<gene>
    <name evidence="1" type="ORF">FRF71_06140</name>
</gene>
<reference evidence="1 2" key="1">
    <citation type="journal article" date="2013" name="J. Microbiol. Biotechnol.">
        <title>Novosphingobium ginsenosidimutans sp. nov., with the ability to convert ginsenoside.</title>
        <authorList>
            <person name="Kim J.K."/>
            <person name="He D."/>
            <person name="Liu Q.M."/>
            <person name="Park H.Y."/>
            <person name="Jung M.S."/>
            <person name="Yoon M.H."/>
            <person name="Kim S.C."/>
            <person name="Im W.T."/>
        </authorList>
    </citation>
    <scope>NUCLEOTIDE SEQUENCE [LARGE SCALE GENOMIC DNA]</scope>
    <source>
        <strain evidence="1 2">FW-6</strain>
    </source>
</reference>
<keyword evidence="1" id="KW-0547">Nucleotide-binding</keyword>
<dbReference type="CDD" id="cd02019">
    <property type="entry name" value="NK"/>
    <property type="match status" value="1"/>
</dbReference>
<dbReference type="SUPFAM" id="SSF52540">
    <property type="entry name" value="P-loop containing nucleoside triphosphate hydrolases"/>
    <property type="match status" value="1"/>
</dbReference>
<dbReference type="InterPro" id="IPR027417">
    <property type="entry name" value="P-loop_NTPase"/>
</dbReference>
<dbReference type="Pfam" id="PF13671">
    <property type="entry name" value="AAA_33"/>
    <property type="match status" value="1"/>
</dbReference>
<dbReference type="EMBL" id="CP042345">
    <property type="protein sequence ID" value="QEA15751.1"/>
    <property type="molecule type" value="Genomic_DNA"/>
</dbReference>